<dbReference type="EMBL" id="LQQY01000003">
    <property type="protein sequence ID" value="KZE52909.1"/>
    <property type="molecule type" value="Genomic_DNA"/>
</dbReference>
<accession>A0A0J5TLS7</accession>
<dbReference type="Proteomes" id="UP000076510">
    <property type="component" value="Unassembled WGS sequence"/>
</dbReference>
<evidence type="ECO:0000256" key="5">
    <source>
        <dbReference type="ARBA" id="ARBA00023136"/>
    </source>
</evidence>
<evidence type="ECO:0000256" key="2">
    <source>
        <dbReference type="ARBA" id="ARBA00022475"/>
    </source>
</evidence>
<evidence type="ECO:0000313" key="7">
    <source>
        <dbReference type="Proteomes" id="UP000076510"/>
    </source>
</evidence>
<name>A0A0J5TLS7_9BACI</name>
<sequence>MQFLKHFRLVGGRVAKTGIAVFLTALICELFNWPATFAVITAIVTIEPTATNSIKKAFIRFPASAIGALYAVALSSFFGDRPITYAFVALLTIITCHKLKLAPGILVATLTGIAMIPTIHDHYVATFFIRLGTTTIGLIVSTVVNIWVLPPKYSDKITASIHNLYFKTGNLLERRGSELLQQHSLHRDTRLIFADILQEVEATDTLCKYQKEEWKLHRSSRKELRFFHYEYKKLNLLRQILYHIGNLIYLPMNRYSYSPDEKERIISAIQSLKGILHHPAFEIPEQHFILMKDLLEEFWDDHEFLRGKQVKHFSCESVLLYELLSIHDLLEELKGIQTLEIHHSSVLEKKLQT</sequence>
<keyword evidence="4" id="KW-1133">Transmembrane helix</keyword>
<dbReference type="RefSeq" id="WP_048005761.1">
    <property type="nucleotide sequence ID" value="NZ_CP047095.1"/>
</dbReference>
<proteinExistence type="predicted"/>
<dbReference type="Pfam" id="PF06081">
    <property type="entry name" value="ArAE_1"/>
    <property type="match status" value="1"/>
</dbReference>
<dbReference type="PANTHER" id="PTHR30509">
    <property type="entry name" value="P-HYDROXYBENZOIC ACID EFFLUX PUMP SUBUNIT-RELATED"/>
    <property type="match status" value="1"/>
</dbReference>
<comment type="subcellular location">
    <subcellularLocation>
        <location evidence="1">Cell membrane</location>
        <topology evidence="1">Multi-pass membrane protein</topology>
    </subcellularLocation>
</comment>
<protein>
    <submittedName>
        <fullName evidence="6">Uncharacterized protein</fullName>
    </submittedName>
</protein>
<organism evidence="6 7">
    <name type="scientific">Rossellomorea marisflavi</name>
    <dbReference type="NCBI Taxonomy" id="189381"/>
    <lineage>
        <taxon>Bacteria</taxon>
        <taxon>Bacillati</taxon>
        <taxon>Bacillota</taxon>
        <taxon>Bacilli</taxon>
        <taxon>Bacillales</taxon>
        <taxon>Bacillaceae</taxon>
        <taxon>Rossellomorea</taxon>
    </lineage>
</organism>
<keyword evidence="3" id="KW-0812">Transmembrane</keyword>
<evidence type="ECO:0000256" key="3">
    <source>
        <dbReference type="ARBA" id="ARBA00022692"/>
    </source>
</evidence>
<dbReference type="OrthoDB" id="2690036at2"/>
<reference evidence="7" key="1">
    <citation type="submission" date="2016-01" db="EMBL/GenBank/DDBJ databases">
        <title>Whole genome sequencing of Bhargavaea cecembensis T14.</title>
        <authorList>
            <person name="Hong K.W."/>
        </authorList>
    </citation>
    <scope>NUCLEOTIDE SEQUENCE [LARGE SCALE GENOMIC DNA]</scope>
    <source>
        <strain evidence="7">M19</strain>
    </source>
</reference>
<keyword evidence="5" id="KW-0472">Membrane</keyword>
<dbReference type="InterPro" id="IPR010343">
    <property type="entry name" value="ArAE_1"/>
</dbReference>
<dbReference type="AlphaFoldDB" id="A0A0J5TLS7"/>
<gene>
    <name evidence="6" type="ORF">AV649_11950</name>
</gene>
<dbReference type="PATRIC" id="fig|189381.10.peg.1402"/>
<dbReference type="GO" id="GO:0005886">
    <property type="term" value="C:plasma membrane"/>
    <property type="evidence" value="ECO:0007669"/>
    <property type="project" value="UniProtKB-SubCell"/>
</dbReference>
<keyword evidence="2" id="KW-1003">Cell membrane</keyword>
<evidence type="ECO:0000256" key="1">
    <source>
        <dbReference type="ARBA" id="ARBA00004651"/>
    </source>
</evidence>
<evidence type="ECO:0000256" key="4">
    <source>
        <dbReference type="ARBA" id="ARBA00022989"/>
    </source>
</evidence>
<dbReference type="PANTHER" id="PTHR30509:SF9">
    <property type="entry name" value="MULTIDRUG RESISTANCE PROTEIN MDTO"/>
    <property type="match status" value="1"/>
</dbReference>
<evidence type="ECO:0000313" key="6">
    <source>
        <dbReference type="EMBL" id="KZE52909.1"/>
    </source>
</evidence>
<comment type="caution">
    <text evidence="6">The sequence shown here is derived from an EMBL/GenBank/DDBJ whole genome shotgun (WGS) entry which is preliminary data.</text>
</comment>